<gene>
    <name evidence="2" type="ORF">C2S53_020137</name>
</gene>
<dbReference type="PANTHER" id="PTHR34835">
    <property type="entry name" value="OS07G0283600 PROTEIN-RELATED"/>
    <property type="match status" value="1"/>
</dbReference>
<organism evidence="2 3">
    <name type="scientific">Perilla frutescens var. hirtella</name>
    <name type="common">Perilla citriodora</name>
    <name type="synonym">Perilla setoyensis</name>
    <dbReference type="NCBI Taxonomy" id="608512"/>
    <lineage>
        <taxon>Eukaryota</taxon>
        <taxon>Viridiplantae</taxon>
        <taxon>Streptophyta</taxon>
        <taxon>Embryophyta</taxon>
        <taxon>Tracheophyta</taxon>
        <taxon>Spermatophyta</taxon>
        <taxon>Magnoliopsida</taxon>
        <taxon>eudicotyledons</taxon>
        <taxon>Gunneridae</taxon>
        <taxon>Pentapetalae</taxon>
        <taxon>asterids</taxon>
        <taxon>lamiids</taxon>
        <taxon>Lamiales</taxon>
        <taxon>Lamiaceae</taxon>
        <taxon>Nepetoideae</taxon>
        <taxon>Elsholtzieae</taxon>
        <taxon>Perilla</taxon>
    </lineage>
</organism>
<protein>
    <recommendedName>
        <fullName evidence="4">Aminotransferase-like plant mobile domain-containing protein</fullName>
    </recommendedName>
</protein>
<keyword evidence="3" id="KW-1185">Reference proteome</keyword>
<reference evidence="2 3" key="1">
    <citation type="journal article" date="2021" name="Nat. Commun.">
        <title>Incipient diploidization of the medicinal plant Perilla within 10,000 years.</title>
        <authorList>
            <person name="Zhang Y."/>
            <person name="Shen Q."/>
            <person name="Leng L."/>
            <person name="Zhang D."/>
            <person name="Chen S."/>
            <person name="Shi Y."/>
            <person name="Ning Z."/>
            <person name="Chen S."/>
        </authorList>
    </citation>
    <scope>NUCLEOTIDE SEQUENCE [LARGE SCALE GENOMIC DNA]</scope>
    <source>
        <strain evidence="3">cv. PC099</strain>
    </source>
</reference>
<dbReference type="AlphaFoldDB" id="A0AAD4P3S5"/>
<comment type="caution">
    <text evidence="2">The sequence shown here is derived from an EMBL/GenBank/DDBJ whole genome shotgun (WGS) entry which is preliminary data.</text>
</comment>
<feature type="compositionally biased region" description="Polar residues" evidence="1">
    <location>
        <begin position="56"/>
        <end position="67"/>
    </location>
</feature>
<sequence length="552" mass="62789">MADKQQRREVPNKQAVSKRKSYTRQIVSETHSEATRKEKTKARNGSDGGKEHESDWQTSSQHQQSTEADMPSEHQTNRYDDSSEIKVSVEERNAGTDDDNYPTLKSRTCLSVLYKAIEKMNKKQKSDVMSIGFGPILLLKIKECPQKLSYWVLDNFDPKSCEITLQDGQRVHIDADDVSLILGFPRGPRPIGKEMRNVECPMTELWREHFQKRSDTILAKDVCKEMLSHREGGMWFKRLFIVLLTCCLIENSGNDLFPQIMSHLLVDVDNVADYDWCDYLLRCLVEHTLIWQKNKDKHFTGPILFLTLLYVDRVVLYRRVVPRSIPAINGWTYRLLCKRETAEIKSGGFGGGCPFGPCTDRDAGPNNGALPQPSQNQEAQDEVNVFVDKLLETAKLLAATMIKLISLVQEAPQKMWGTVRFRKMVEIAKKLVGNPTSSPFGVRQLFNTCGDDELWGNPHGIAAIEAIEKAIAKRNEFKKWMDDLPSFNKGITHGDGEFWDNPDRIAAIKEIENAVAKRNEFKKWIDDLPSFNIGLTGEVKDSSSMSPETLMK</sequence>
<name>A0AAD4P3S5_PERFH</name>
<dbReference type="PANTHER" id="PTHR34835:SF90">
    <property type="entry name" value="AMINOTRANSFERASE-LIKE PLANT MOBILE DOMAIN-CONTAINING PROTEIN"/>
    <property type="match status" value="1"/>
</dbReference>
<accession>A0AAD4P3S5</accession>
<feature type="region of interest" description="Disordered" evidence="1">
    <location>
        <begin position="1"/>
        <end position="100"/>
    </location>
</feature>
<feature type="compositionally biased region" description="Basic and acidic residues" evidence="1">
    <location>
        <begin position="71"/>
        <end position="95"/>
    </location>
</feature>
<evidence type="ECO:0000256" key="1">
    <source>
        <dbReference type="SAM" id="MobiDB-lite"/>
    </source>
</evidence>
<evidence type="ECO:0000313" key="3">
    <source>
        <dbReference type="Proteomes" id="UP001190926"/>
    </source>
</evidence>
<feature type="compositionally biased region" description="Basic and acidic residues" evidence="1">
    <location>
        <begin position="1"/>
        <end position="11"/>
    </location>
</feature>
<evidence type="ECO:0008006" key="4">
    <source>
        <dbReference type="Google" id="ProtNLM"/>
    </source>
</evidence>
<dbReference type="Proteomes" id="UP001190926">
    <property type="component" value="Unassembled WGS sequence"/>
</dbReference>
<dbReference type="EMBL" id="SDAM02000268">
    <property type="protein sequence ID" value="KAH6824982.1"/>
    <property type="molecule type" value="Genomic_DNA"/>
</dbReference>
<proteinExistence type="predicted"/>
<evidence type="ECO:0000313" key="2">
    <source>
        <dbReference type="EMBL" id="KAH6824982.1"/>
    </source>
</evidence>